<evidence type="ECO:0000256" key="1">
    <source>
        <dbReference type="SAM" id="SignalP"/>
    </source>
</evidence>
<keyword evidence="3" id="KW-1185">Reference proteome</keyword>
<name>A0A165XXA4_9AGAM</name>
<reference evidence="2 3" key="1">
    <citation type="journal article" date="2016" name="Mol. Biol. Evol.">
        <title>Comparative Genomics of Early-Diverging Mushroom-Forming Fungi Provides Insights into the Origins of Lignocellulose Decay Capabilities.</title>
        <authorList>
            <person name="Nagy L.G."/>
            <person name="Riley R."/>
            <person name="Tritt A."/>
            <person name="Adam C."/>
            <person name="Daum C."/>
            <person name="Floudas D."/>
            <person name="Sun H."/>
            <person name="Yadav J.S."/>
            <person name="Pangilinan J."/>
            <person name="Larsson K.H."/>
            <person name="Matsuura K."/>
            <person name="Barry K."/>
            <person name="Labutti K."/>
            <person name="Kuo R."/>
            <person name="Ohm R.A."/>
            <person name="Bhattacharya S.S."/>
            <person name="Shirouzu T."/>
            <person name="Yoshinaga Y."/>
            <person name="Martin F.M."/>
            <person name="Grigoriev I.V."/>
            <person name="Hibbett D.S."/>
        </authorList>
    </citation>
    <scope>NUCLEOTIDE SEQUENCE [LARGE SCALE GENOMIC DNA]</scope>
    <source>
        <strain evidence="2 3">HHB10207 ss-3</strain>
    </source>
</reference>
<protein>
    <submittedName>
        <fullName evidence="2">Uncharacterized protein</fullName>
    </submittedName>
</protein>
<keyword evidence="1" id="KW-0732">Signal</keyword>
<proteinExistence type="predicted"/>
<evidence type="ECO:0000313" key="3">
    <source>
        <dbReference type="Proteomes" id="UP000076798"/>
    </source>
</evidence>
<organism evidence="2 3">
    <name type="scientific">Sistotremastrum suecicum HHB10207 ss-3</name>
    <dbReference type="NCBI Taxonomy" id="1314776"/>
    <lineage>
        <taxon>Eukaryota</taxon>
        <taxon>Fungi</taxon>
        <taxon>Dikarya</taxon>
        <taxon>Basidiomycota</taxon>
        <taxon>Agaricomycotina</taxon>
        <taxon>Agaricomycetes</taxon>
        <taxon>Sistotremastrales</taxon>
        <taxon>Sistotremastraceae</taxon>
        <taxon>Sistotremastrum</taxon>
    </lineage>
</organism>
<feature type="chain" id="PRO_5007869101" evidence="1">
    <location>
        <begin position="20"/>
        <end position="206"/>
    </location>
</feature>
<evidence type="ECO:0000313" key="2">
    <source>
        <dbReference type="EMBL" id="KZT32648.1"/>
    </source>
</evidence>
<sequence length="206" mass="21843">MHFSKTFVVLAALVSTALSAAVENPAGSCPDGSVPTLVTTKIVDGAPLIHTVCNIPTIEKRSAAVGNTTESSLIKRGYDLCGAPCTTYCENGSGGPNPNGMLVLTMILVSDCETLANANAGDGQFSLTQGTFFQWNYKSCRVEFHADDQDVYYCWDSKNLAGVIDFVATHCQAKENANGGTCQFFGNTDIGFTQSIISAYVLVETV</sequence>
<dbReference type="EMBL" id="KV428308">
    <property type="protein sequence ID" value="KZT32648.1"/>
    <property type="molecule type" value="Genomic_DNA"/>
</dbReference>
<dbReference type="Proteomes" id="UP000076798">
    <property type="component" value="Unassembled WGS sequence"/>
</dbReference>
<gene>
    <name evidence="2" type="ORF">SISSUDRAFT_1037601</name>
</gene>
<feature type="signal peptide" evidence="1">
    <location>
        <begin position="1"/>
        <end position="19"/>
    </location>
</feature>
<dbReference type="OrthoDB" id="3226519at2759"/>
<dbReference type="AlphaFoldDB" id="A0A165XXA4"/>
<accession>A0A165XXA4</accession>